<reference evidence="1 2" key="1">
    <citation type="journal article" date="2021" name="Hortic Res">
        <title>High-quality reference genome and annotation aids understanding of berry development for evergreen blueberry (Vaccinium darrowii).</title>
        <authorList>
            <person name="Yu J."/>
            <person name="Hulse-Kemp A.M."/>
            <person name="Babiker E."/>
            <person name="Staton M."/>
        </authorList>
    </citation>
    <scope>NUCLEOTIDE SEQUENCE [LARGE SCALE GENOMIC DNA]</scope>
    <source>
        <strain evidence="2">cv. NJ 8807/NJ 8810</strain>
        <tissue evidence="1">Young leaf</tissue>
    </source>
</reference>
<evidence type="ECO:0000313" key="2">
    <source>
        <dbReference type="Proteomes" id="UP000828048"/>
    </source>
</evidence>
<sequence length="229" mass="25559">MKEYQLQTPKKDQRPHANRRSSKSISNYTSKKTHQISKKCLDSAFTLVSEDVSLESPSIELSSISENTDDHPLDESAESSILTLSPVISPSPETVTPSDLTPLTSSITGEEDEPNNLSVFHFSFAESKNSADIVAVEADMVVNHLKLARIQLRNSIKVDISSRKLLDALIKLVIEEFDGLREENDRFAELVTMTRHIVFVSVFLWILVSMIFLFRSCGGKSSFSEPLPT</sequence>
<keyword evidence="2" id="KW-1185">Reference proteome</keyword>
<evidence type="ECO:0000313" key="1">
    <source>
        <dbReference type="EMBL" id="KAH7844876.1"/>
    </source>
</evidence>
<protein>
    <submittedName>
        <fullName evidence="1">Uncharacterized protein</fullName>
    </submittedName>
</protein>
<comment type="caution">
    <text evidence="1">The sequence shown here is derived from an EMBL/GenBank/DDBJ whole genome shotgun (WGS) entry which is preliminary data.</text>
</comment>
<gene>
    <name evidence="1" type="ORF">Vadar_032580</name>
</gene>
<dbReference type="Proteomes" id="UP000828048">
    <property type="component" value="Chromosome 1"/>
</dbReference>
<accession>A0ACB7XV65</accession>
<name>A0ACB7XV65_9ERIC</name>
<organism evidence="1 2">
    <name type="scientific">Vaccinium darrowii</name>
    <dbReference type="NCBI Taxonomy" id="229202"/>
    <lineage>
        <taxon>Eukaryota</taxon>
        <taxon>Viridiplantae</taxon>
        <taxon>Streptophyta</taxon>
        <taxon>Embryophyta</taxon>
        <taxon>Tracheophyta</taxon>
        <taxon>Spermatophyta</taxon>
        <taxon>Magnoliopsida</taxon>
        <taxon>eudicotyledons</taxon>
        <taxon>Gunneridae</taxon>
        <taxon>Pentapetalae</taxon>
        <taxon>asterids</taxon>
        <taxon>Ericales</taxon>
        <taxon>Ericaceae</taxon>
        <taxon>Vaccinioideae</taxon>
        <taxon>Vaccinieae</taxon>
        <taxon>Vaccinium</taxon>
    </lineage>
</organism>
<proteinExistence type="predicted"/>
<dbReference type="EMBL" id="CM037151">
    <property type="protein sequence ID" value="KAH7844876.1"/>
    <property type="molecule type" value="Genomic_DNA"/>
</dbReference>